<dbReference type="GO" id="GO:0006298">
    <property type="term" value="P:mismatch repair"/>
    <property type="evidence" value="ECO:0007669"/>
    <property type="project" value="UniProtKB-UniRule"/>
</dbReference>
<accession>A0A7T5R4F4</accession>
<dbReference type="NCBIfam" id="TIGR00632">
    <property type="entry name" value="vsr"/>
    <property type="match status" value="1"/>
</dbReference>
<protein>
    <recommendedName>
        <fullName evidence="6">Very short patch repair endonuclease</fullName>
        <ecNumber evidence="6">3.1.-.-</ecNumber>
    </recommendedName>
</protein>
<dbReference type="PIRSF" id="PIRSF018267">
    <property type="entry name" value="VSR_endonuc"/>
    <property type="match status" value="1"/>
</dbReference>
<sequence length="135" mass="16001">MKKTGVKKSRREIMQAVRSKNTKPEMLVRKLVHKMGYRYRLHKKGLAGSPDMVFPKQQKIIFVHGCFWHGHDCLSGKNKPSSNREYWGPKLKRNMERDKENQAILKAEGWKVFIVWECETKDQDVLSKRIRSFLK</sequence>
<dbReference type="SUPFAM" id="SSF52980">
    <property type="entry name" value="Restriction endonuclease-like"/>
    <property type="match status" value="1"/>
</dbReference>
<dbReference type="EMBL" id="CP066681">
    <property type="protein sequence ID" value="QQG37352.1"/>
    <property type="molecule type" value="Genomic_DNA"/>
</dbReference>
<proteinExistence type="inferred from homology"/>
<evidence type="ECO:0000313" key="7">
    <source>
        <dbReference type="EMBL" id="QQG37352.1"/>
    </source>
</evidence>
<evidence type="ECO:0000313" key="8">
    <source>
        <dbReference type="Proteomes" id="UP000595362"/>
    </source>
</evidence>
<dbReference type="EC" id="3.1.-.-" evidence="6"/>
<dbReference type="InterPro" id="IPR004603">
    <property type="entry name" value="DNA_mismatch_endonuc_vsr"/>
</dbReference>
<dbReference type="InterPro" id="IPR011335">
    <property type="entry name" value="Restrct_endonuc-II-like"/>
</dbReference>
<evidence type="ECO:0000256" key="2">
    <source>
        <dbReference type="ARBA" id="ARBA00022759"/>
    </source>
</evidence>
<evidence type="ECO:0000256" key="3">
    <source>
        <dbReference type="ARBA" id="ARBA00022763"/>
    </source>
</evidence>
<keyword evidence="1 6" id="KW-0540">Nuclease</keyword>
<dbReference type="CDD" id="cd00221">
    <property type="entry name" value="Vsr"/>
    <property type="match status" value="1"/>
</dbReference>
<evidence type="ECO:0000256" key="5">
    <source>
        <dbReference type="ARBA" id="ARBA00023204"/>
    </source>
</evidence>
<dbReference type="Pfam" id="PF03852">
    <property type="entry name" value="Vsr"/>
    <property type="match status" value="1"/>
</dbReference>
<evidence type="ECO:0000256" key="6">
    <source>
        <dbReference type="PIRNR" id="PIRNR018267"/>
    </source>
</evidence>
<keyword evidence="3 6" id="KW-0227">DNA damage</keyword>
<gene>
    <name evidence="7" type="primary">vsr</name>
    <name evidence="7" type="ORF">HYS17_02810</name>
</gene>
<comment type="function">
    <text evidence="6">May nick specific sequences that contain T:G mispairs resulting from m5C-deamination.</text>
</comment>
<dbReference type="AlphaFoldDB" id="A0A7T5R4F4"/>
<dbReference type="Proteomes" id="UP000595362">
    <property type="component" value="Chromosome"/>
</dbReference>
<dbReference type="Gene3D" id="3.40.960.10">
    <property type="entry name" value="VSR Endonuclease"/>
    <property type="match status" value="1"/>
</dbReference>
<evidence type="ECO:0000256" key="1">
    <source>
        <dbReference type="ARBA" id="ARBA00022722"/>
    </source>
</evidence>
<dbReference type="GO" id="GO:0004519">
    <property type="term" value="F:endonuclease activity"/>
    <property type="evidence" value="ECO:0007669"/>
    <property type="project" value="UniProtKB-KW"/>
</dbReference>
<keyword evidence="5 6" id="KW-0234">DNA repair</keyword>
<reference evidence="7 8" key="1">
    <citation type="submission" date="2020-07" db="EMBL/GenBank/DDBJ databases">
        <title>Huge and variable diversity of episymbiotic CPR bacteria and DPANN archaea in groundwater ecosystems.</title>
        <authorList>
            <person name="He C.Y."/>
            <person name="Keren R."/>
            <person name="Whittaker M."/>
            <person name="Farag I.F."/>
            <person name="Doudna J."/>
            <person name="Cate J.H.D."/>
            <person name="Banfield J.F."/>
        </authorList>
    </citation>
    <scope>NUCLEOTIDE SEQUENCE [LARGE SCALE GENOMIC DNA]</scope>
    <source>
        <strain evidence="7">NC_groundwater_70_Ag_B-0.1um_54_66</strain>
    </source>
</reference>
<comment type="similarity">
    <text evidence="6">Belongs to the vsr family.</text>
</comment>
<dbReference type="GO" id="GO:0016787">
    <property type="term" value="F:hydrolase activity"/>
    <property type="evidence" value="ECO:0007669"/>
    <property type="project" value="UniProtKB-KW"/>
</dbReference>
<name>A0A7T5R4F4_9BACT</name>
<evidence type="ECO:0000256" key="4">
    <source>
        <dbReference type="ARBA" id="ARBA00022801"/>
    </source>
</evidence>
<keyword evidence="4 6" id="KW-0378">Hydrolase</keyword>
<keyword evidence="2 6" id="KW-0255">Endonuclease</keyword>
<organism evidence="7 8">
    <name type="scientific">Micavibrio aeruginosavorus</name>
    <dbReference type="NCBI Taxonomy" id="349221"/>
    <lineage>
        <taxon>Bacteria</taxon>
        <taxon>Pseudomonadati</taxon>
        <taxon>Bdellovibrionota</taxon>
        <taxon>Bdellovibrionia</taxon>
        <taxon>Bdellovibrionales</taxon>
        <taxon>Pseudobdellovibrionaceae</taxon>
        <taxon>Micavibrio</taxon>
    </lineage>
</organism>